<accession>A0A8S9RLE0</accession>
<dbReference type="Proteomes" id="UP000712600">
    <property type="component" value="Unassembled WGS sequence"/>
</dbReference>
<dbReference type="AlphaFoldDB" id="A0A8S9RLE0"/>
<reference evidence="1" key="1">
    <citation type="submission" date="2019-12" db="EMBL/GenBank/DDBJ databases">
        <title>Genome sequencing and annotation of Brassica cretica.</title>
        <authorList>
            <person name="Studholme D.J."/>
            <person name="Sarris P."/>
        </authorList>
    </citation>
    <scope>NUCLEOTIDE SEQUENCE</scope>
    <source>
        <strain evidence="1">PFS-109/04</strain>
        <tissue evidence="1">Leaf</tissue>
    </source>
</reference>
<gene>
    <name evidence="1" type="ORF">F2Q69_00063455</name>
</gene>
<comment type="caution">
    <text evidence="1">The sequence shown here is derived from an EMBL/GenBank/DDBJ whole genome shotgun (WGS) entry which is preliminary data.</text>
</comment>
<evidence type="ECO:0000313" key="2">
    <source>
        <dbReference type="Proteomes" id="UP000712600"/>
    </source>
</evidence>
<dbReference type="EMBL" id="QGKX02000095">
    <property type="protein sequence ID" value="KAF3574068.1"/>
    <property type="molecule type" value="Genomic_DNA"/>
</dbReference>
<protein>
    <submittedName>
        <fullName evidence="1">Uncharacterized protein</fullName>
    </submittedName>
</protein>
<organism evidence="1 2">
    <name type="scientific">Brassica cretica</name>
    <name type="common">Mustard</name>
    <dbReference type="NCBI Taxonomy" id="69181"/>
    <lineage>
        <taxon>Eukaryota</taxon>
        <taxon>Viridiplantae</taxon>
        <taxon>Streptophyta</taxon>
        <taxon>Embryophyta</taxon>
        <taxon>Tracheophyta</taxon>
        <taxon>Spermatophyta</taxon>
        <taxon>Magnoliopsida</taxon>
        <taxon>eudicotyledons</taxon>
        <taxon>Gunneridae</taxon>
        <taxon>Pentapetalae</taxon>
        <taxon>rosids</taxon>
        <taxon>malvids</taxon>
        <taxon>Brassicales</taxon>
        <taxon>Brassicaceae</taxon>
        <taxon>Brassiceae</taxon>
        <taxon>Brassica</taxon>
    </lineage>
</organism>
<name>A0A8S9RLE0_BRACR</name>
<proteinExistence type="predicted"/>
<sequence>MYESANVSDEADRTAFRASRETIQTLLRTRLKVLEKEVSYLNRSICHRFSISIQFHKISTRPVLYPHGIRVAESDSSVFCIENRPGKVKIMIQ</sequence>
<evidence type="ECO:0000313" key="1">
    <source>
        <dbReference type="EMBL" id="KAF3574068.1"/>
    </source>
</evidence>